<proteinExistence type="inferred from homology"/>
<dbReference type="FunFam" id="3.30.2010.10:FF:000010">
    <property type="entry name" value="M48 family peptidase"/>
    <property type="match status" value="1"/>
</dbReference>
<comment type="similarity">
    <text evidence="8">Belongs to the peptidase M48 family.</text>
</comment>
<feature type="domain" description="CAAX prenyl protease 1 N-terminal" evidence="11">
    <location>
        <begin position="53"/>
        <end position="203"/>
    </location>
</feature>
<feature type="binding site" evidence="7">
    <location>
        <position position="281"/>
    </location>
    <ligand>
        <name>Zn(2+)</name>
        <dbReference type="ChEBI" id="CHEBI:29105"/>
        <note>catalytic</note>
    </ligand>
</feature>
<keyword evidence="9" id="KW-1133">Transmembrane helix</keyword>
<protein>
    <submittedName>
        <fullName evidence="12">Zn-dependent protease with chaperone function</fullName>
    </submittedName>
</protein>
<dbReference type="Proteomes" id="UP000520011">
    <property type="component" value="Unassembled WGS sequence"/>
</dbReference>
<keyword evidence="2 7" id="KW-0479">Metal-binding</keyword>
<dbReference type="Gene3D" id="3.30.2010.10">
    <property type="entry name" value="Metalloproteases ('zincins'), catalytic domain"/>
    <property type="match status" value="1"/>
</dbReference>
<evidence type="ECO:0000256" key="5">
    <source>
        <dbReference type="ARBA" id="ARBA00023049"/>
    </source>
</evidence>
<dbReference type="GO" id="GO:0004222">
    <property type="term" value="F:metalloendopeptidase activity"/>
    <property type="evidence" value="ECO:0007669"/>
    <property type="project" value="InterPro"/>
</dbReference>
<feature type="binding site" evidence="7">
    <location>
        <position position="357"/>
    </location>
    <ligand>
        <name>Zn(2+)</name>
        <dbReference type="ChEBI" id="CHEBI:29105"/>
        <note>catalytic</note>
    </ligand>
</feature>
<evidence type="ECO:0000259" key="10">
    <source>
        <dbReference type="Pfam" id="PF01435"/>
    </source>
</evidence>
<dbReference type="Pfam" id="PF16491">
    <property type="entry name" value="Peptidase_M48_N"/>
    <property type="match status" value="1"/>
</dbReference>
<comment type="caution">
    <text evidence="12">The sequence shown here is derived from an EMBL/GenBank/DDBJ whole genome shotgun (WGS) entry which is preliminary data.</text>
</comment>
<evidence type="ECO:0000313" key="13">
    <source>
        <dbReference type="Proteomes" id="UP000520011"/>
    </source>
</evidence>
<dbReference type="GO" id="GO:0046872">
    <property type="term" value="F:metal ion binding"/>
    <property type="evidence" value="ECO:0007669"/>
    <property type="project" value="UniProtKB-KW"/>
</dbReference>
<keyword evidence="9" id="KW-0472">Membrane</keyword>
<feature type="transmembrane region" description="Helical" evidence="9">
    <location>
        <begin position="99"/>
        <end position="121"/>
    </location>
</feature>
<sequence>MKKIISWAIIIYVLYCIGMAWYLFSFADSSIPAEWKGTTADPATFLTPREQVLSEQYSQWKNFLFFVSVPYDWLAYLAVLWLGVAKALQTWSEKATKSFVVQAAFYVFWLSIIMSVLTLPFDFISYRISRAYGVSTQSVFSWMRDETTDFLVNTVMLFLLVVVLYGLIRRFEKRWWLYAWMVSVPFTIFFMFIQPVVIDPLYNNFYPLKDKVLEAKILALAEKADIPSDHVFEVNMSEKTNALNAYVTGIGSHARIVLWDTTLQRLQEKEVLFIMAHEMGHYVMKHVYWGVASYIVLTFAGLFVAGRVMNWLIRRWGEYFHLHKISALASLPLFLLVISVLNFSVSPVVNMVSRYEEHAADEYAIKLTKDADAAISSFQKLTKEGLNQVNPPIIVKIFRYTHPSILERIVFLERIKRGD</sequence>
<evidence type="ECO:0000256" key="4">
    <source>
        <dbReference type="ARBA" id="ARBA00022833"/>
    </source>
</evidence>
<dbReference type="InterPro" id="IPR027057">
    <property type="entry name" value="CAXX_Prtase_1"/>
</dbReference>
<gene>
    <name evidence="12" type="ORF">HNQ34_002157</name>
</gene>
<evidence type="ECO:0000256" key="8">
    <source>
        <dbReference type="RuleBase" id="RU003983"/>
    </source>
</evidence>
<accession>A0A7W8IQU2</accession>
<evidence type="ECO:0000256" key="1">
    <source>
        <dbReference type="ARBA" id="ARBA00022670"/>
    </source>
</evidence>
<organism evidence="12 13">
    <name type="scientific">Anoxybacteroides tepidamans</name>
    <dbReference type="NCBI Taxonomy" id="265948"/>
    <lineage>
        <taxon>Bacteria</taxon>
        <taxon>Bacillati</taxon>
        <taxon>Bacillota</taxon>
        <taxon>Bacilli</taxon>
        <taxon>Bacillales</taxon>
        <taxon>Anoxybacillaceae</taxon>
        <taxon>Anoxybacteroides</taxon>
    </lineage>
</organism>
<keyword evidence="5 8" id="KW-0482">Metalloprotease</keyword>
<evidence type="ECO:0000313" key="12">
    <source>
        <dbReference type="EMBL" id="MBB5325058.1"/>
    </source>
</evidence>
<dbReference type="CDD" id="cd07343">
    <property type="entry name" value="M48A_Zmpste24p_like"/>
    <property type="match status" value="1"/>
</dbReference>
<feature type="transmembrane region" description="Helical" evidence="9">
    <location>
        <begin position="150"/>
        <end position="168"/>
    </location>
</feature>
<feature type="active site" evidence="6">
    <location>
        <position position="278"/>
    </location>
</feature>
<evidence type="ECO:0000256" key="9">
    <source>
        <dbReference type="SAM" id="Phobius"/>
    </source>
</evidence>
<evidence type="ECO:0000256" key="7">
    <source>
        <dbReference type="PIRSR" id="PIRSR627057-2"/>
    </source>
</evidence>
<name>A0A7W8IQU2_9BACL</name>
<evidence type="ECO:0000256" key="2">
    <source>
        <dbReference type="ARBA" id="ARBA00022723"/>
    </source>
</evidence>
<feature type="domain" description="Peptidase M48" evidence="10">
    <location>
        <begin position="207"/>
        <end position="414"/>
    </location>
</feature>
<keyword evidence="9" id="KW-0812">Transmembrane</keyword>
<dbReference type="GO" id="GO:0071586">
    <property type="term" value="P:CAAX-box protein processing"/>
    <property type="evidence" value="ECO:0007669"/>
    <property type="project" value="InterPro"/>
</dbReference>
<dbReference type="InterPro" id="IPR032456">
    <property type="entry name" value="Peptidase_M48_N"/>
</dbReference>
<dbReference type="PANTHER" id="PTHR10120">
    <property type="entry name" value="CAAX PRENYL PROTEASE 1"/>
    <property type="match status" value="1"/>
</dbReference>
<keyword evidence="1 8" id="KW-0645">Protease</keyword>
<feature type="transmembrane region" description="Helical" evidence="9">
    <location>
        <begin position="287"/>
        <end position="313"/>
    </location>
</feature>
<keyword evidence="3 8" id="KW-0378">Hydrolase</keyword>
<feature type="transmembrane region" description="Helical" evidence="9">
    <location>
        <begin position="325"/>
        <end position="345"/>
    </location>
</feature>
<feature type="transmembrane region" description="Helical" evidence="9">
    <location>
        <begin position="63"/>
        <end position="87"/>
    </location>
</feature>
<feature type="transmembrane region" description="Helical" evidence="9">
    <location>
        <begin position="175"/>
        <end position="198"/>
    </location>
</feature>
<dbReference type="InterPro" id="IPR001915">
    <property type="entry name" value="Peptidase_M48"/>
</dbReference>
<reference evidence="12 13" key="1">
    <citation type="submission" date="2020-08" db="EMBL/GenBank/DDBJ databases">
        <title>Genomic Encyclopedia of Type Strains, Phase IV (KMG-IV): sequencing the most valuable type-strain genomes for metagenomic binning, comparative biology and taxonomic classification.</title>
        <authorList>
            <person name="Goeker M."/>
        </authorList>
    </citation>
    <scope>NUCLEOTIDE SEQUENCE [LARGE SCALE GENOMIC DNA]</scope>
    <source>
        <strain evidence="12 13">DSM 16325</strain>
    </source>
</reference>
<keyword evidence="4 7" id="KW-0862">Zinc</keyword>
<dbReference type="RefSeq" id="WP_183254271.1">
    <property type="nucleotide sequence ID" value="NZ_JACHEP010000011.1"/>
</dbReference>
<feature type="active site" description="Proton donor" evidence="6">
    <location>
        <position position="361"/>
    </location>
</feature>
<evidence type="ECO:0000256" key="6">
    <source>
        <dbReference type="PIRSR" id="PIRSR627057-1"/>
    </source>
</evidence>
<comment type="cofactor">
    <cofactor evidence="7 8">
        <name>Zn(2+)</name>
        <dbReference type="ChEBI" id="CHEBI:29105"/>
    </cofactor>
    <text evidence="7 8">Binds 1 zinc ion per subunit.</text>
</comment>
<dbReference type="Pfam" id="PF01435">
    <property type="entry name" value="Peptidase_M48"/>
    <property type="match status" value="1"/>
</dbReference>
<dbReference type="AlphaFoldDB" id="A0A7W8IQU2"/>
<dbReference type="EMBL" id="JACHEP010000011">
    <property type="protein sequence ID" value="MBB5325058.1"/>
    <property type="molecule type" value="Genomic_DNA"/>
</dbReference>
<keyword evidence="13" id="KW-1185">Reference proteome</keyword>
<evidence type="ECO:0000259" key="11">
    <source>
        <dbReference type="Pfam" id="PF16491"/>
    </source>
</evidence>
<evidence type="ECO:0000256" key="3">
    <source>
        <dbReference type="ARBA" id="ARBA00022801"/>
    </source>
</evidence>
<feature type="binding site" evidence="7">
    <location>
        <position position="277"/>
    </location>
    <ligand>
        <name>Zn(2+)</name>
        <dbReference type="ChEBI" id="CHEBI:29105"/>
        <note>catalytic</note>
    </ligand>
</feature>
<feature type="transmembrane region" description="Helical" evidence="9">
    <location>
        <begin position="7"/>
        <end position="24"/>
    </location>
</feature>